<dbReference type="Proteomes" id="UP001292094">
    <property type="component" value="Unassembled WGS sequence"/>
</dbReference>
<comment type="caution">
    <text evidence="2">The sequence shown here is derived from an EMBL/GenBank/DDBJ whole genome shotgun (WGS) entry which is preliminary data.</text>
</comment>
<gene>
    <name evidence="2" type="ORF">Pmani_009897</name>
</gene>
<dbReference type="EMBL" id="JAWZYT010000780">
    <property type="protein sequence ID" value="KAK4319137.1"/>
    <property type="molecule type" value="Genomic_DNA"/>
</dbReference>
<organism evidence="2 3">
    <name type="scientific">Petrolisthes manimaculis</name>
    <dbReference type="NCBI Taxonomy" id="1843537"/>
    <lineage>
        <taxon>Eukaryota</taxon>
        <taxon>Metazoa</taxon>
        <taxon>Ecdysozoa</taxon>
        <taxon>Arthropoda</taxon>
        <taxon>Crustacea</taxon>
        <taxon>Multicrustacea</taxon>
        <taxon>Malacostraca</taxon>
        <taxon>Eumalacostraca</taxon>
        <taxon>Eucarida</taxon>
        <taxon>Decapoda</taxon>
        <taxon>Pleocyemata</taxon>
        <taxon>Anomura</taxon>
        <taxon>Galatheoidea</taxon>
        <taxon>Porcellanidae</taxon>
        <taxon>Petrolisthes</taxon>
    </lineage>
</organism>
<reference evidence="2" key="1">
    <citation type="submission" date="2023-11" db="EMBL/GenBank/DDBJ databases">
        <title>Genome assemblies of two species of porcelain crab, Petrolisthes cinctipes and Petrolisthes manimaculis (Anomura: Porcellanidae).</title>
        <authorList>
            <person name="Angst P."/>
        </authorList>
    </citation>
    <scope>NUCLEOTIDE SEQUENCE</scope>
    <source>
        <strain evidence="2">PB745_02</strain>
        <tissue evidence="2">Gill</tissue>
    </source>
</reference>
<feature type="region of interest" description="Disordered" evidence="1">
    <location>
        <begin position="82"/>
        <end position="103"/>
    </location>
</feature>
<protein>
    <submittedName>
        <fullName evidence="2">Uncharacterized protein</fullName>
    </submittedName>
</protein>
<name>A0AAE1Q624_9EUCA</name>
<accession>A0AAE1Q624</accession>
<dbReference type="AlphaFoldDB" id="A0AAE1Q624"/>
<evidence type="ECO:0000256" key="1">
    <source>
        <dbReference type="SAM" id="MobiDB-lite"/>
    </source>
</evidence>
<evidence type="ECO:0000313" key="2">
    <source>
        <dbReference type="EMBL" id="KAK4319137.1"/>
    </source>
</evidence>
<sequence length="103" mass="11928">MESKEILRNDTRGVFKMGNTRQELEGRYNLKREGRIKLELHVEGKTTQKVECRTREAGVSRSSVIVRTDICLTLDLWPLDADIDNTPLHQGRKRLRSQSLTFS</sequence>
<keyword evidence="3" id="KW-1185">Reference proteome</keyword>
<proteinExistence type="predicted"/>
<evidence type="ECO:0000313" key="3">
    <source>
        <dbReference type="Proteomes" id="UP001292094"/>
    </source>
</evidence>